<dbReference type="InterPro" id="IPR036390">
    <property type="entry name" value="WH_DNA-bd_sf"/>
</dbReference>
<dbReference type="GO" id="GO:0070979">
    <property type="term" value="P:protein K11-linked ubiquitination"/>
    <property type="evidence" value="ECO:0007669"/>
    <property type="project" value="TreeGrafter"/>
</dbReference>
<proteinExistence type="inferred from homology"/>
<keyword evidence="5" id="KW-0131">Cell cycle</keyword>
<evidence type="ECO:0000259" key="8">
    <source>
        <dbReference type="PROSITE" id="PS50069"/>
    </source>
</evidence>
<organism evidence="9 10">
    <name type="scientific">Ceratocystis fimbriata CBS 114723</name>
    <dbReference type="NCBI Taxonomy" id="1035309"/>
    <lineage>
        <taxon>Eukaryota</taxon>
        <taxon>Fungi</taxon>
        <taxon>Dikarya</taxon>
        <taxon>Ascomycota</taxon>
        <taxon>Pezizomycotina</taxon>
        <taxon>Sordariomycetes</taxon>
        <taxon>Hypocreomycetidae</taxon>
        <taxon>Microascales</taxon>
        <taxon>Ceratocystidaceae</taxon>
        <taxon>Ceratocystis</taxon>
    </lineage>
</organism>
<evidence type="ECO:0000313" key="10">
    <source>
        <dbReference type="Proteomes" id="UP000222788"/>
    </source>
</evidence>
<name>A0A2C5X1W6_9PEZI</name>
<dbReference type="SUPFAM" id="SSF75632">
    <property type="entry name" value="Cullin homology domain"/>
    <property type="match status" value="1"/>
</dbReference>
<dbReference type="InterPro" id="IPR036388">
    <property type="entry name" value="WH-like_DNA-bd_sf"/>
</dbReference>
<keyword evidence="2" id="KW-0132">Cell division</keyword>
<dbReference type="GO" id="GO:0007091">
    <property type="term" value="P:metaphase/anaphase transition of mitotic cell cycle"/>
    <property type="evidence" value="ECO:0007669"/>
    <property type="project" value="TreeGrafter"/>
</dbReference>
<evidence type="ECO:0000256" key="6">
    <source>
        <dbReference type="PROSITE-ProRule" id="PRU00330"/>
    </source>
</evidence>
<evidence type="ECO:0000256" key="4">
    <source>
        <dbReference type="ARBA" id="ARBA00022786"/>
    </source>
</evidence>
<dbReference type="PANTHER" id="PTHR45957:SF1">
    <property type="entry name" value="ANAPHASE-PROMOTING COMPLEX SUBUNIT 2"/>
    <property type="match status" value="1"/>
</dbReference>
<evidence type="ECO:0000256" key="7">
    <source>
        <dbReference type="SAM" id="MobiDB-lite"/>
    </source>
</evidence>
<comment type="similarity">
    <text evidence="6">Belongs to the cullin family.</text>
</comment>
<dbReference type="InterPro" id="IPR036317">
    <property type="entry name" value="Cullin_homology_sf"/>
</dbReference>
<dbReference type="Pfam" id="PF26557">
    <property type="entry name" value="Cullin_AB"/>
    <property type="match status" value="1"/>
</dbReference>
<comment type="caution">
    <text evidence="9">The sequence shown here is derived from an EMBL/GenBank/DDBJ whole genome shotgun (WGS) entry which is preliminary data.</text>
</comment>
<feature type="domain" description="Cullin family profile" evidence="8">
    <location>
        <begin position="508"/>
        <end position="717"/>
    </location>
</feature>
<protein>
    <recommendedName>
        <fullName evidence="1">Anaphase-promoting complex subunit 2</fullName>
    </recommendedName>
</protein>
<dbReference type="AlphaFoldDB" id="A0A2C5X1W6"/>
<dbReference type="Pfam" id="PF25773">
    <property type="entry name" value="TPR_ANAPC2"/>
    <property type="match status" value="1"/>
</dbReference>
<keyword evidence="4" id="KW-0833">Ubl conjugation pathway</keyword>
<dbReference type="SMART" id="SM00182">
    <property type="entry name" value="CULLIN"/>
    <property type="match status" value="1"/>
</dbReference>
<dbReference type="Gene3D" id="3.30.230.130">
    <property type="entry name" value="Cullin, Chain C, Domain 2"/>
    <property type="match status" value="1"/>
</dbReference>
<reference evidence="9 10" key="1">
    <citation type="journal article" date="2013" name="Fungal Biol.">
        <title>Analysis of microsatellite markers in the genome of the plant pathogen Ceratocystis fimbriata.</title>
        <authorList>
            <person name="Simpson M.C."/>
            <person name="Wilken P.M."/>
            <person name="Coetzee M.P."/>
            <person name="Wingfield M.J."/>
            <person name="Wingfield B.D."/>
        </authorList>
    </citation>
    <scope>NUCLEOTIDE SEQUENCE [LARGE SCALE GENOMIC DNA]</scope>
    <source>
        <strain evidence="9 10">CBS 114723</strain>
    </source>
</reference>
<dbReference type="PROSITE" id="PS50069">
    <property type="entry name" value="CULLIN_2"/>
    <property type="match status" value="1"/>
</dbReference>
<dbReference type="SUPFAM" id="SSF46785">
    <property type="entry name" value="Winged helix' DNA-binding domain"/>
    <property type="match status" value="1"/>
</dbReference>
<sequence length="837" mass="94047">MSQAWALQRNVIFNSVFPSDALRANETVLPLRTSPRKQSGSVVHGDSVAADQRRWSVAWHHVTDLLKLPDGLANQNDIPSGDDFDAALCIILNPEREVPHATKKDDLIAWYTKQMYHHYTQSVKPALGLDLRQRDDEACFLNAINMLETAAQLYLLRAEPIFKGMDEIRAHEARMRFLREIHGLIASSQTEYFREVMVSLLKCHTHAVLLGEDNTRLDDRARFLALVDSLQSIGLTDRRFEVTFAEAMNEALKAHIEMAYNNIFTQQLDVGHVFSANNTAWNNRKVMVSQNISTLYSWIEDTFSSLAVEVMGKLGRPITPSHVAAWKENALCILANLRSSQLYDIVLYWPDSRGGLLDLKSCVTTTSQRSHLTSVFSRNLERQLLHPGSSTLHILQVYISIIRTFHALDSSKVLLDRVVPSLQLYLCQRADAIRIVVMGMLSNPQDVGTEAGKGKLAELAAILNSTSQAKRPALDDEDQDWDDMDWNPAPIDAAANFKRPRSEDIIGTLISALGSQEMFIKEFHVIVAERLLSVSSDLQQEVKVLNLLKRRYGDTALQHCDVMLRDIIESKKLDDLVTGAVKGTDLSRDRCTLPQCSAKILSRLYWPNIEREHFLIPECVGQAQRQYSENYRHIKSSRKLTWLDHMGTATVELELESGTVAVECKTYVATVIYAFGDESQDSDRAEDKRPIKLTVDDLEIKLQMDTDYIEEALAFWVKHKVLRQVSGGAYVVTEREEGSTGGGQTVGSTAEDGGISDGSKKPSSAHGEKGPIYWQFIVGMLTNSPTAMPLPRMTMMMRMLIPGGFAWTDEQFQEFMAEKVEAGEAELVGGKYRLVKK</sequence>
<dbReference type="EMBL" id="APWK03000067">
    <property type="protein sequence ID" value="PHH52445.1"/>
    <property type="molecule type" value="Genomic_DNA"/>
</dbReference>
<evidence type="ECO:0000256" key="3">
    <source>
        <dbReference type="ARBA" id="ARBA00022776"/>
    </source>
</evidence>
<dbReference type="InterPro" id="IPR059120">
    <property type="entry name" value="Cullin-like_AB"/>
</dbReference>
<dbReference type="GO" id="GO:0006511">
    <property type="term" value="P:ubiquitin-dependent protein catabolic process"/>
    <property type="evidence" value="ECO:0007669"/>
    <property type="project" value="InterPro"/>
</dbReference>
<evidence type="ECO:0000256" key="1">
    <source>
        <dbReference type="ARBA" id="ARBA00016068"/>
    </source>
</evidence>
<dbReference type="Proteomes" id="UP000222788">
    <property type="component" value="Unassembled WGS sequence"/>
</dbReference>
<dbReference type="GO" id="GO:0005680">
    <property type="term" value="C:anaphase-promoting complex"/>
    <property type="evidence" value="ECO:0007669"/>
    <property type="project" value="TreeGrafter"/>
</dbReference>
<gene>
    <name evidence="9" type="primary">ANAPC2</name>
    <name evidence="9" type="ORF">CFIMG_008427RA00001</name>
</gene>
<dbReference type="Pfam" id="PF08672">
    <property type="entry name" value="ANAPC2"/>
    <property type="match status" value="1"/>
</dbReference>
<dbReference type="STRING" id="1035309.A0A2C5X1W6"/>
<dbReference type="InterPro" id="IPR014786">
    <property type="entry name" value="ANAPC2_C"/>
</dbReference>
<keyword evidence="3" id="KW-0498">Mitosis</keyword>
<dbReference type="InterPro" id="IPR057975">
    <property type="entry name" value="TPR_ANAPC2"/>
</dbReference>
<dbReference type="PANTHER" id="PTHR45957">
    <property type="entry name" value="ANAPHASE-PROMOTING COMPLEX SUBUNIT 2"/>
    <property type="match status" value="1"/>
</dbReference>
<dbReference type="SMART" id="SM01013">
    <property type="entry name" value="APC2"/>
    <property type="match status" value="1"/>
</dbReference>
<keyword evidence="10" id="KW-1185">Reference proteome</keyword>
<accession>A0A2C5X1W6</accession>
<dbReference type="GO" id="GO:0051301">
    <property type="term" value="P:cell division"/>
    <property type="evidence" value="ECO:0007669"/>
    <property type="project" value="UniProtKB-KW"/>
</dbReference>
<dbReference type="OrthoDB" id="5581181at2759"/>
<dbReference type="InterPro" id="IPR044554">
    <property type="entry name" value="ANAPC2"/>
</dbReference>
<evidence type="ECO:0000256" key="2">
    <source>
        <dbReference type="ARBA" id="ARBA00022618"/>
    </source>
</evidence>
<evidence type="ECO:0000256" key="5">
    <source>
        <dbReference type="ARBA" id="ARBA00023306"/>
    </source>
</evidence>
<dbReference type="InterPro" id="IPR016158">
    <property type="entry name" value="Cullin_homology"/>
</dbReference>
<reference evidence="9 10" key="2">
    <citation type="journal article" date="2013" name="IMA Fungus">
        <title>IMA Genome-F 1: Ceratocystis fimbriata: Draft nuclear genome sequence for the plant pathogen, Ceratocystis fimbriata.</title>
        <authorList>
            <person name="Wilken P.M."/>
            <person name="Steenkamp E.T."/>
            <person name="Wingfield M.J."/>
            <person name="de Beer Z.W."/>
            <person name="Wingfield B.D."/>
        </authorList>
    </citation>
    <scope>NUCLEOTIDE SEQUENCE [LARGE SCALE GENOMIC DNA]</scope>
    <source>
        <strain evidence="9 10">CBS 114723</strain>
    </source>
</reference>
<dbReference type="Gene3D" id="1.10.10.10">
    <property type="entry name" value="Winged helix-like DNA-binding domain superfamily/Winged helix DNA-binding domain"/>
    <property type="match status" value="1"/>
</dbReference>
<dbReference type="GO" id="GO:0031625">
    <property type="term" value="F:ubiquitin protein ligase binding"/>
    <property type="evidence" value="ECO:0007669"/>
    <property type="project" value="InterPro"/>
</dbReference>
<feature type="region of interest" description="Disordered" evidence="7">
    <location>
        <begin position="735"/>
        <end position="766"/>
    </location>
</feature>
<evidence type="ECO:0000313" key="9">
    <source>
        <dbReference type="EMBL" id="PHH52445.1"/>
    </source>
</evidence>